<name>A0ABW8UGX7_9LACT</name>
<dbReference type="Gene3D" id="3.30.70.580">
    <property type="entry name" value="Pseudouridine synthase I, catalytic domain, N-terminal subdomain"/>
    <property type="match status" value="1"/>
</dbReference>
<dbReference type="InterPro" id="IPR018496">
    <property type="entry name" value="PsdUridine_synth_RsuA/RluB_CS"/>
</dbReference>
<dbReference type="PANTHER" id="PTHR47683:SF2">
    <property type="entry name" value="RNA-BINDING S4 DOMAIN-CONTAINING PROTEIN"/>
    <property type="match status" value="1"/>
</dbReference>
<evidence type="ECO:0000256" key="4">
    <source>
        <dbReference type="RuleBase" id="RU003887"/>
    </source>
</evidence>
<keyword evidence="3" id="KW-0694">RNA-binding</keyword>
<dbReference type="SMART" id="SM00363">
    <property type="entry name" value="S4"/>
    <property type="match status" value="1"/>
</dbReference>
<dbReference type="Pfam" id="PF01479">
    <property type="entry name" value="S4"/>
    <property type="match status" value="1"/>
</dbReference>
<evidence type="ECO:0000313" key="6">
    <source>
        <dbReference type="EMBL" id="MFL2102198.1"/>
    </source>
</evidence>
<dbReference type="InterPro" id="IPR036986">
    <property type="entry name" value="S4_RNA-bd_sf"/>
</dbReference>
<dbReference type="NCBIfam" id="TIGR00093">
    <property type="entry name" value="pseudouridine synthase"/>
    <property type="match status" value="1"/>
</dbReference>
<dbReference type="CDD" id="cd02870">
    <property type="entry name" value="PseudoU_synth_RsuA_like"/>
    <property type="match status" value="1"/>
</dbReference>
<dbReference type="Gene3D" id="3.30.70.1560">
    <property type="entry name" value="Alpha-L RNA-binding motif"/>
    <property type="match status" value="1"/>
</dbReference>
<organism evidence="6 7">
    <name type="scientific">Marinilactibacillus psychrotolerans</name>
    <dbReference type="NCBI Taxonomy" id="191770"/>
    <lineage>
        <taxon>Bacteria</taxon>
        <taxon>Bacillati</taxon>
        <taxon>Bacillota</taxon>
        <taxon>Bacilli</taxon>
        <taxon>Lactobacillales</taxon>
        <taxon>Carnobacteriaceae</taxon>
        <taxon>Marinilactibacillus</taxon>
    </lineage>
</organism>
<dbReference type="SUPFAM" id="SSF55174">
    <property type="entry name" value="Alpha-L RNA-binding motif"/>
    <property type="match status" value="1"/>
</dbReference>
<proteinExistence type="inferred from homology"/>
<evidence type="ECO:0000256" key="3">
    <source>
        <dbReference type="PROSITE-ProRule" id="PRU00182"/>
    </source>
</evidence>
<keyword evidence="2 4" id="KW-0413">Isomerase</keyword>
<dbReference type="InterPro" id="IPR006145">
    <property type="entry name" value="PsdUridine_synth_RsuA/RluA"/>
</dbReference>
<dbReference type="InterPro" id="IPR050343">
    <property type="entry name" value="RsuA_PseudoU_synthase"/>
</dbReference>
<dbReference type="GO" id="GO:0016853">
    <property type="term" value="F:isomerase activity"/>
    <property type="evidence" value="ECO:0007669"/>
    <property type="project" value="UniProtKB-KW"/>
</dbReference>
<dbReference type="InterPro" id="IPR020103">
    <property type="entry name" value="PsdUridine_synth_cat_dom_sf"/>
</dbReference>
<dbReference type="EC" id="5.4.99.-" evidence="4"/>
<reference evidence="6 7" key="1">
    <citation type="submission" date="2024-08" db="EMBL/GenBank/DDBJ databases">
        <authorList>
            <person name="Arias E."/>
        </authorList>
    </citation>
    <scope>NUCLEOTIDE SEQUENCE [LARGE SCALE GENOMIC DNA]</scope>
    <source>
        <strain evidence="6 7">FAM 24106</strain>
    </source>
</reference>
<dbReference type="Proteomes" id="UP001625374">
    <property type="component" value="Unassembled WGS sequence"/>
</dbReference>
<dbReference type="InterPro" id="IPR042092">
    <property type="entry name" value="PsdUridine_s_RsuA/RluB/E/F_cat"/>
</dbReference>
<evidence type="ECO:0000259" key="5">
    <source>
        <dbReference type="SMART" id="SM00363"/>
    </source>
</evidence>
<sequence>MERLQKVMAHAGIASRRKSESMIEAGRVKVNGDVITELGFQVKRSDTIEVDSVPIQKEKLVYFLLNKPRGVVSTASDPKNRETVVDLLHEVEERIYPVGRLDYDTTGVLLLTNDGELANKLMHPKYAVEKTYLAKVKGRVTREDIRQLEKGVVFDKVKSAPAKARITNYDRKKDHSTVELTIHEGKNHQVKKMMKAINHPIEKLTRTQYGFLSVEGMQSGVWRELKQFEINKLQQLVEDE</sequence>
<dbReference type="PANTHER" id="PTHR47683">
    <property type="entry name" value="PSEUDOURIDINE SYNTHASE FAMILY PROTEIN-RELATED"/>
    <property type="match status" value="1"/>
</dbReference>
<gene>
    <name evidence="6" type="ORF">ACEN37_02920</name>
</gene>
<dbReference type="PROSITE" id="PS50889">
    <property type="entry name" value="S4"/>
    <property type="match status" value="1"/>
</dbReference>
<dbReference type="Pfam" id="PF00849">
    <property type="entry name" value="PseudoU_synth_2"/>
    <property type="match status" value="1"/>
</dbReference>
<dbReference type="CDD" id="cd00165">
    <property type="entry name" value="S4"/>
    <property type="match status" value="1"/>
</dbReference>
<dbReference type="Gene3D" id="3.10.290.10">
    <property type="entry name" value="RNA-binding S4 domain"/>
    <property type="match status" value="1"/>
</dbReference>
<dbReference type="InterPro" id="IPR020094">
    <property type="entry name" value="TruA/RsuA/RluB/E/F_N"/>
</dbReference>
<protein>
    <recommendedName>
        <fullName evidence="4">Pseudouridine synthase</fullName>
        <ecNumber evidence="4">5.4.99.-</ecNumber>
    </recommendedName>
</protein>
<dbReference type="SUPFAM" id="SSF55120">
    <property type="entry name" value="Pseudouridine synthase"/>
    <property type="match status" value="1"/>
</dbReference>
<dbReference type="InterPro" id="IPR002942">
    <property type="entry name" value="S4_RNA-bd"/>
</dbReference>
<dbReference type="EMBL" id="JBGQQK010000005">
    <property type="protein sequence ID" value="MFL2102198.1"/>
    <property type="molecule type" value="Genomic_DNA"/>
</dbReference>
<comment type="similarity">
    <text evidence="1 4">Belongs to the pseudouridine synthase RsuA family.</text>
</comment>
<dbReference type="PROSITE" id="PS01149">
    <property type="entry name" value="PSI_RSU"/>
    <property type="match status" value="1"/>
</dbReference>
<accession>A0ABW8UGX7</accession>
<keyword evidence="7" id="KW-1185">Reference proteome</keyword>
<dbReference type="RefSeq" id="WP_192983631.1">
    <property type="nucleotide sequence ID" value="NZ_CBCPHL010000006.1"/>
</dbReference>
<feature type="domain" description="RNA-binding S4" evidence="5">
    <location>
        <begin position="2"/>
        <end position="59"/>
    </location>
</feature>
<evidence type="ECO:0000256" key="2">
    <source>
        <dbReference type="ARBA" id="ARBA00023235"/>
    </source>
</evidence>
<comment type="caution">
    <text evidence="6">The sequence shown here is derived from an EMBL/GenBank/DDBJ whole genome shotgun (WGS) entry which is preliminary data.</text>
</comment>
<evidence type="ECO:0000256" key="1">
    <source>
        <dbReference type="ARBA" id="ARBA00008348"/>
    </source>
</evidence>
<evidence type="ECO:0000313" key="7">
    <source>
        <dbReference type="Proteomes" id="UP001625374"/>
    </source>
</evidence>
<dbReference type="InterPro" id="IPR000748">
    <property type="entry name" value="PsdUridine_synth_RsuA/RluB/E/F"/>
</dbReference>